<gene>
    <name evidence="1" type="ORF">R6G80_07305</name>
</gene>
<comment type="caution">
    <text evidence="1">The sequence shown here is derived from an EMBL/GenBank/DDBJ whole genome shotgun (WGS) entry which is preliminary data.</text>
</comment>
<evidence type="ECO:0000313" key="2">
    <source>
        <dbReference type="Proteomes" id="UP001281731"/>
    </source>
</evidence>
<organism evidence="1 2">
    <name type="scientific">Actinotignum urinale</name>
    <dbReference type="NCBI Taxonomy" id="190146"/>
    <lineage>
        <taxon>Bacteria</taxon>
        <taxon>Bacillati</taxon>
        <taxon>Actinomycetota</taxon>
        <taxon>Actinomycetes</taxon>
        <taxon>Actinomycetales</taxon>
        <taxon>Actinomycetaceae</taxon>
        <taxon>Actinotignum</taxon>
    </lineage>
</organism>
<proteinExistence type="predicted"/>
<protein>
    <submittedName>
        <fullName evidence="1">Uncharacterized protein</fullName>
    </submittedName>
</protein>
<reference evidence="1" key="1">
    <citation type="submission" date="2023-10" db="EMBL/GenBank/DDBJ databases">
        <title>Whole Genome based description of the genera Actinobaculum and Actinotignum reveals a complex phylogenetic relationship within the species included in the genus Actinotignum.</title>
        <authorList>
            <person name="Jensen C.S."/>
            <person name="Dargis R."/>
            <person name="Kemp M."/>
            <person name="Christensen J.J."/>
        </authorList>
    </citation>
    <scope>NUCLEOTIDE SEQUENCE</scope>
    <source>
        <strain evidence="1">SLA_B511</strain>
    </source>
</reference>
<name>A0AAW9HNM8_9ACTO</name>
<sequence>MKDGKIRYVQVADQLFDTTTMERELKSLNSIRDNHEKMIVVRQGAYPAG</sequence>
<evidence type="ECO:0000313" key="1">
    <source>
        <dbReference type="EMBL" id="MDY5155525.1"/>
    </source>
</evidence>
<dbReference type="RefSeq" id="WP_180962118.1">
    <property type="nucleotide sequence ID" value="NZ_CP126967.1"/>
</dbReference>
<dbReference type="Proteomes" id="UP001281731">
    <property type="component" value="Unassembled WGS sequence"/>
</dbReference>
<dbReference type="EMBL" id="JAWNGC010000010">
    <property type="protein sequence ID" value="MDY5155525.1"/>
    <property type="molecule type" value="Genomic_DNA"/>
</dbReference>
<dbReference type="AlphaFoldDB" id="A0AAW9HNM8"/>
<accession>A0AAW9HNM8</accession>